<dbReference type="InterPro" id="IPR019797">
    <property type="entry name" value="Glutamate_5-kinase_CS"/>
</dbReference>
<feature type="binding site" evidence="8">
    <location>
        <begin position="181"/>
        <end position="182"/>
    </location>
    <ligand>
        <name>ATP</name>
        <dbReference type="ChEBI" id="CHEBI:30616"/>
    </ligand>
</feature>
<dbReference type="AlphaFoldDB" id="A0A844YEJ0"/>
<dbReference type="InterPro" id="IPR036393">
    <property type="entry name" value="AceGlu_kinase-like_sf"/>
</dbReference>
<evidence type="ECO:0000256" key="7">
    <source>
        <dbReference type="ARBA" id="ARBA00022840"/>
    </source>
</evidence>
<dbReference type="FunFam" id="3.40.1160.10:FF:000018">
    <property type="entry name" value="Glutamate 5-kinase"/>
    <property type="match status" value="1"/>
</dbReference>
<dbReference type="GO" id="GO:0005524">
    <property type="term" value="F:ATP binding"/>
    <property type="evidence" value="ECO:0007669"/>
    <property type="project" value="UniProtKB-KW"/>
</dbReference>
<comment type="similarity">
    <text evidence="8">Belongs to the glutamate 5-kinase family.</text>
</comment>
<dbReference type="InterPro" id="IPR001057">
    <property type="entry name" value="Glu/AcGlu_kinase"/>
</dbReference>
<sequence>MAIETLLDFRSPDTCKRLVIKIGSNLLVDGEGRLRTEWLRTVVLEVKTARDRGQEVVIVSSGAIALGAAKMGIEGGGRSTLSEAQACAAVGQIALASAWSDLLAEQDLLAAQMLLTLDDFESRRRYLNASATFDRLLSEGVVPVVNENDTIAVSEIRFGDNDRLAARVAQACTADGVILLTDVDGLYDRHPNEPGAERLSQVRGVTDEIHAMASAESGSSVGTGGMTSKLLAAEIAERAGIALAIMNGSEDVPMSRALAANSATLFLPKRGDSARKAWIGGRLRFAGSITVDQGCVDALRENKSLLAAGITGVEGKFERGDVIPVHAPDGRMIAKGVVEYEWHEVEVIKGRSGIELRTILGYAPRAAVIHRDHLVML</sequence>
<dbReference type="InterPro" id="IPR036974">
    <property type="entry name" value="PUA_sf"/>
</dbReference>
<dbReference type="UniPathway" id="UPA00098">
    <property type="reaction ID" value="UER00359"/>
</dbReference>
<name>A0A844YEJ0_9SPHN</name>
<evidence type="ECO:0000256" key="4">
    <source>
        <dbReference type="ARBA" id="ARBA00022679"/>
    </source>
</evidence>
<dbReference type="GO" id="GO:0003723">
    <property type="term" value="F:RNA binding"/>
    <property type="evidence" value="ECO:0007669"/>
    <property type="project" value="InterPro"/>
</dbReference>
<feature type="binding site" evidence="8">
    <location>
        <position position="21"/>
    </location>
    <ligand>
        <name>ATP</name>
        <dbReference type="ChEBI" id="CHEBI:30616"/>
    </ligand>
</feature>
<dbReference type="InterPro" id="IPR005715">
    <property type="entry name" value="Glu_5kinase/COase_Synthase"/>
</dbReference>
<evidence type="ECO:0000256" key="8">
    <source>
        <dbReference type="HAMAP-Rule" id="MF_00456"/>
    </source>
</evidence>
<comment type="caution">
    <text evidence="10">The sequence shown here is derived from an EMBL/GenBank/DDBJ whole genome shotgun (WGS) entry which is preliminary data.</text>
</comment>
<keyword evidence="7 8" id="KW-0067">ATP-binding</keyword>
<evidence type="ECO:0000313" key="11">
    <source>
        <dbReference type="Proteomes" id="UP000445582"/>
    </source>
</evidence>
<dbReference type="EMBL" id="WTYN01000001">
    <property type="protein sequence ID" value="MXO62362.1"/>
    <property type="molecule type" value="Genomic_DNA"/>
</dbReference>
<organism evidence="10 11">
    <name type="scientific">Qipengyuania oceanensis</name>
    <dbReference type="NCBI Taxonomy" id="1463597"/>
    <lineage>
        <taxon>Bacteria</taxon>
        <taxon>Pseudomonadati</taxon>
        <taxon>Pseudomonadota</taxon>
        <taxon>Alphaproteobacteria</taxon>
        <taxon>Sphingomonadales</taxon>
        <taxon>Erythrobacteraceae</taxon>
        <taxon>Qipengyuania</taxon>
    </lineage>
</organism>
<dbReference type="GO" id="GO:0005829">
    <property type="term" value="C:cytosol"/>
    <property type="evidence" value="ECO:0007669"/>
    <property type="project" value="TreeGrafter"/>
</dbReference>
<dbReference type="Proteomes" id="UP000445582">
    <property type="component" value="Unassembled WGS sequence"/>
</dbReference>
<dbReference type="Gene3D" id="2.30.130.10">
    <property type="entry name" value="PUA domain"/>
    <property type="match status" value="1"/>
</dbReference>
<dbReference type="PANTHER" id="PTHR43654">
    <property type="entry name" value="GLUTAMATE 5-KINASE"/>
    <property type="match status" value="1"/>
</dbReference>
<dbReference type="PROSITE" id="PS00902">
    <property type="entry name" value="GLUTAMATE_5_KINASE"/>
    <property type="match status" value="1"/>
</dbReference>
<dbReference type="PIRSF" id="PIRSF000729">
    <property type="entry name" value="GK"/>
    <property type="match status" value="1"/>
</dbReference>
<feature type="binding site" evidence="8">
    <location>
        <position position="149"/>
    </location>
    <ligand>
        <name>substrate</name>
    </ligand>
</feature>
<keyword evidence="1 8" id="KW-0963">Cytoplasm</keyword>
<keyword evidence="5 8" id="KW-0547">Nucleotide-binding</keyword>
<comment type="subcellular location">
    <subcellularLocation>
        <location evidence="8">Cytoplasm</location>
    </subcellularLocation>
</comment>
<dbReference type="Pfam" id="PF00696">
    <property type="entry name" value="AA_kinase"/>
    <property type="match status" value="1"/>
</dbReference>
<dbReference type="NCBIfam" id="TIGR01027">
    <property type="entry name" value="proB"/>
    <property type="match status" value="1"/>
</dbReference>
<dbReference type="CDD" id="cd21157">
    <property type="entry name" value="PUA_G5K"/>
    <property type="match status" value="1"/>
</dbReference>
<dbReference type="OrthoDB" id="9804434at2"/>
<dbReference type="GO" id="GO:0004349">
    <property type="term" value="F:glutamate 5-kinase activity"/>
    <property type="evidence" value="ECO:0007669"/>
    <property type="project" value="UniProtKB-UniRule"/>
</dbReference>
<gene>
    <name evidence="8" type="primary">proB</name>
    <name evidence="10" type="ORF">GRI48_04975</name>
</gene>
<feature type="binding site" evidence="8">
    <location>
        <position position="61"/>
    </location>
    <ligand>
        <name>substrate</name>
    </ligand>
</feature>
<dbReference type="RefSeq" id="WP_160672269.1">
    <property type="nucleotide sequence ID" value="NZ_WTYN01000001.1"/>
</dbReference>
<dbReference type="PANTHER" id="PTHR43654:SF1">
    <property type="entry name" value="ISOPENTENYL PHOSPHATE KINASE"/>
    <property type="match status" value="1"/>
</dbReference>
<proteinExistence type="inferred from homology"/>
<dbReference type="InterPro" id="IPR011529">
    <property type="entry name" value="Glu_5kinase"/>
</dbReference>
<keyword evidence="4 8" id="KW-0808">Transferase</keyword>
<dbReference type="PRINTS" id="PR00474">
    <property type="entry name" value="GLU5KINASE"/>
</dbReference>
<dbReference type="Gene3D" id="3.40.1160.10">
    <property type="entry name" value="Acetylglutamate kinase-like"/>
    <property type="match status" value="1"/>
</dbReference>
<dbReference type="HAMAP" id="MF_00456">
    <property type="entry name" value="ProB"/>
    <property type="match status" value="1"/>
</dbReference>
<keyword evidence="11" id="KW-1185">Reference proteome</keyword>
<keyword evidence="3 8" id="KW-0641">Proline biosynthesis</keyword>
<evidence type="ECO:0000256" key="1">
    <source>
        <dbReference type="ARBA" id="ARBA00022490"/>
    </source>
</evidence>
<evidence type="ECO:0000256" key="2">
    <source>
        <dbReference type="ARBA" id="ARBA00022605"/>
    </source>
</evidence>
<dbReference type="Pfam" id="PF01472">
    <property type="entry name" value="PUA"/>
    <property type="match status" value="1"/>
</dbReference>
<dbReference type="InterPro" id="IPR001048">
    <property type="entry name" value="Asp/Glu/Uridylate_kinase"/>
</dbReference>
<evidence type="ECO:0000256" key="6">
    <source>
        <dbReference type="ARBA" id="ARBA00022777"/>
    </source>
</evidence>
<dbReference type="InterPro" id="IPR015947">
    <property type="entry name" value="PUA-like_sf"/>
</dbReference>
<keyword evidence="2 8" id="KW-0028">Amino-acid biosynthesis</keyword>
<comment type="pathway">
    <text evidence="8">Amino-acid biosynthesis; L-proline biosynthesis; L-glutamate 5-semialdehyde from L-glutamate: step 1/2.</text>
</comment>
<dbReference type="PROSITE" id="PS50890">
    <property type="entry name" value="PUA"/>
    <property type="match status" value="1"/>
</dbReference>
<dbReference type="SMART" id="SM00359">
    <property type="entry name" value="PUA"/>
    <property type="match status" value="1"/>
</dbReference>
<comment type="function">
    <text evidence="8">Catalyzes the transfer of a phosphate group to glutamate to form L-glutamate 5-phosphate.</text>
</comment>
<dbReference type="SUPFAM" id="SSF53633">
    <property type="entry name" value="Carbamate kinase-like"/>
    <property type="match status" value="1"/>
</dbReference>
<dbReference type="CDD" id="cd04242">
    <property type="entry name" value="AAK_G5K_ProB"/>
    <property type="match status" value="1"/>
</dbReference>
<evidence type="ECO:0000256" key="3">
    <source>
        <dbReference type="ARBA" id="ARBA00022650"/>
    </source>
</evidence>
<feature type="binding site" evidence="8">
    <location>
        <begin position="223"/>
        <end position="229"/>
    </location>
    <ligand>
        <name>ATP</name>
        <dbReference type="ChEBI" id="CHEBI:30616"/>
    </ligand>
</feature>
<protein>
    <recommendedName>
        <fullName evidence="8">Glutamate 5-kinase</fullName>
        <ecNumber evidence="8">2.7.2.11</ecNumber>
    </recommendedName>
    <alternativeName>
        <fullName evidence="8">Gamma-glutamyl kinase</fullName>
        <shortName evidence="8">GK</shortName>
    </alternativeName>
</protein>
<evidence type="ECO:0000259" key="9">
    <source>
        <dbReference type="SMART" id="SM00359"/>
    </source>
</evidence>
<keyword evidence="6 8" id="KW-0418">Kinase</keyword>
<evidence type="ECO:0000313" key="10">
    <source>
        <dbReference type="EMBL" id="MXO62362.1"/>
    </source>
</evidence>
<dbReference type="GO" id="GO:0055129">
    <property type="term" value="P:L-proline biosynthetic process"/>
    <property type="evidence" value="ECO:0007669"/>
    <property type="project" value="UniProtKB-UniRule"/>
</dbReference>
<dbReference type="InterPro" id="IPR041739">
    <property type="entry name" value="G5K_ProB"/>
</dbReference>
<feature type="domain" description="PUA" evidence="9">
    <location>
        <begin position="287"/>
        <end position="363"/>
    </location>
</feature>
<dbReference type="InterPro" id="IPR002478">
    <property type="entry name" value="PUA"/>
</dbReference>
<dbReference type="EC" id="2.7.2.11" evidence="8"/>
<feature type="binding site" evidence="8">
    <location>
        <position position="161"/>
    </location>
    <ligand>
        <name>substrate</name>
    </ligand>
</feature>
<comment type="catalytic activity">
    <reaction evidence="8">
        <text>L-glutamate + ATP = L-glutamyl 5-phosphate + ADP</text>
        <dbReference type="Rhea" id="RHEA:14877"/>
        <dbReference type="ChEBI" id="CHEBI:29985"/>
        <dbReference type="ChEBI" id="CHEBI:30616"/>
        <dbReference type="ChEBI" id="CHEBI:58274"/>
        <dbReference type="ChEBI" id="CHEBI:456216"/>
        <dbReference type="EC" id="2.7.2.11"/>
    </reaction>
</comment>
<reference evidence="10 11" key="1">
    <citation type="submission" date="2019-12" db="EMBL/GenBank/DDBJ databases">
        <title>Genomic-based taxomic classification of the family Erythrobacteraceae.</title>
        <authorList>
            <person name="Xu L."/>
        </authorList>
    </citation>
    <scope>NUCLEOTIDE SEQUENCE [LARGE SCALE GENOMIC DNA]</scope>
    <source>
        <strain evidence="10 11">MCCC 1A09965</strain>
    </source>
</reference>
<dbReference type="SUPFAM" id="SSF88697">
    <property type="entry name" value="PUA domain-like"/>
    <property type="match status" value="1"/>
</dbReference>
<accession>A0A844YEJ0</accession>
<evidence type="ECO:0000256" key="5">
    <source>
        <dbReference type="ARBA" id="ARBA00022741"/>
    </source>
</evidence>